<keyword evidence="5 8" id="KW-0472">Membrane</keyword>
<evidence type="ECO:0000256" key="3">
    <source>
        <dbReference type="ARBA" id="ARBA00022989"/>
    </source>
</evidence>
<accession>A0A857GWU8</accession>
<evidence type="ECO:0000256" key="2">
    <source>
        <dbReference type="ARBA" id="ARBA00022692"/>
    </source>
</evidence>
<feature type="transmembrane region" description="Helical" evidence="8">
    <location>
        <begin position="218"/>
        <end position="240"/>
    </location>
</feature>
<feature type="transmembrane region" description="Helical" evidence="8">
    <location>
        <begin position="119"/>
        <end position="141"/>
    </location>
</feature>
<feature type="transmembrane region" description="Helical" evidence="8">
    <location>
        <begin position="74"/>
        <end position="98"/>
    </location>
</feature>
<dbReference type="InterPro" id="IPR000276">
    <property type="entry name" value="GPCR_Rhodpsn"/>
</dbReference>
<reference evidence="10" key="1">
    <citation type="journal article" date="2019" name="BMC Genomics">
        <title>Molecular evolution and expression of opsin genes in Hydra vulgaris.</title>
        <authorList>
            <person name="Macias-Munoz A."/>
            <person name="Murad R."/>
            <person name="Mortazavi A."/>
        </authorList>
    </citation>
    <scope>NUCLEOTIDE SEQUENCE</scope>
</reference>
<name>A0A857GWU8_HYDVU</name>
<dbReference type="PANTHER" id="PTHR24240">
    <property type="entry name" value="OPSIN"/>
    <property type="match status" value="1"/>
</dbReference>
<dbReference type="OrthoDB" id="5985475at2759"/>
<protein>
    <submittedName>
        <fullName evidence="10">Opsin</fullName>
    </submittedName>
</protein>
<evidence type="ECO:0000256" key="5">
    <source>
        <dbReference type="ARBA" id="ARBA00023136"/>
    </source>
</evidence>
<dbReference type="GO" id="GO:0016020">
    <property type="term" value="C:membrane"/>
    <property type="evidence" value="ECO:0007669"/>
    <property type="project" value="UniProtKB-SubCell"/>
</dbReference>
<dbReference type="InterPro" id="IPR050125">
    <property type="entry name" value="GPCR_opsins"/>
</dbReference>
<evidence type="ECO:0000259" key="9">
    <source>
        <dbReference type="PROSITE" id="PS50262"/>
    </source>
</evidence>
<evidence type="ECO:0000256" key="7">
    <source>
        <dbReference type="ARBA" id="ARBA00023224"/>
    </source>
</evidence>
<dbReference type="Gene3D" id="1.20.1070.10">
    <property type="entry name" value="Rhodopsin 7-helix transmembrane proteins"/>
    <property type="match status" value="1"/>
</dbReference>
<feature type="transmembrane region" description="Helical" evidence="8">
    <location>
        <begin position="161"/>
        <end position="186"/>
    </location>
</feature>
<dbReference type="Pfam" id="PF00001">
    <property type="entry name" value="7tm_1"/>
    <property type="match status" value="1"/>
</dbReference>
<proteinExistence type="evidence at transcript level"/>
<organism evidence="10">
    <name type="scientific">Hydra vulgaris</name>
    <name type="common">Hydra</name>
    <name type="synonym">Hydra attenuata</name>
    <dbReference type="NCBI Taxonomy" id="6087"/>
    <lineage>
        <taxon>Eukaryota</taxon>
        <taxon>Metazoa</taxon>
        <taxon>Cnidaria</taxon>
        <taxon>Hydrozoa</taxon>
        <taxon>Hydroidolina</taxon>
        <taxon>Anthoathecata</taxon>
        <taxon>Aplanulata</taxon>
        <taxon>Hydridae</taxon>
        <taxon>Hydra</taxon>
    </lineage>
</organism>
<evidence type="ECO:0000256" key="6">
    <source>
        <dbReference type="ARBA" id="ARBA00023170"/>
    </source>
</evidence>
<feature type="domain" description="G-protein coupled receptors family 1 profile" evidence="9">
    <location>
        <begin position="18"/>
        <end position="272"/>
    </location>
</feature>
<gene>
    <name evidence="10" type="primary">OpD15</name>
</gene>
<keyword evidence="3 8" id="KW-1133">Transmembrane helix</keyword>
<keyword evidence="6" id="KW-0675">Receptor</keyword>
<dbReference type="InterPro" id="IPR017452">
    <property type="entry name" value="GPCR_Rhodpsn_7TM"/>
</dbReference>
<dbReference type="EMBL" id="MN822269">
    <property type="protein sequence ID" value="QHF16589.1"/>
    <property type="molecule type" value="mRNA"/>
</dbReference>
<dbReference type="PRINTS" id="PR00237">
    <property type="entry name" value="GPCRRHODOPSN"/>
</dbReference>
<dbReference type="AlphaFoldDB" id="A0A857GWU8"/>
<feature type="transmembrane region" description="Helical" evidence="8">
    <location>
        <begin position="252"/>
        <end position="273"/>
    </location>
</feature>
<feature type="transmembrane region" description="Helical" evidence="8">
    <location>
        <begin position="34"/>
        <end position="54"/>
    </location>
</feature>
<feature type="transmembrane region" description="Helical" evidence="8">
    <location>
        <begin position="6"/>
        <end position="27"/>
    </location>
</feature>
<dbReference type="SUPFAM" id="SSF81321">
    <property type="entry name" value="Family A G protein-coupled receptor-like"/>
    <property type="match status" value="1"/>
</dbReference>
<evidence type="ECO:0000256" key="1">
    <source>
        <dbReference type="ARBA" id="ARBA00004141"/>
    </source>
</evidence>
<keyword evidence="7" id="KW-0807">Transducer</keyword>
<evidence type="ECO:0000256" key="4">
    <source>
        <dbReference type="ARBA" id="ARBA00023040"/>
    </source>
</evidence>
<dbReference type="PROSITE" id="PS50262">
    <property type="entry name" value="G_PROTEIN_RECEP_F1_2"/>
    <property type="match status" value="1"/>
</dbReference>
<keyword evidence="4" id="KW-0297">G-protein coupled receptor</keyword>
<comment type="subcellular location">
    <subcellularLocation>
        <location evidence="1">Membrane</location>
        <topology evidence="1">Multi-pass membrane protein</topology>
    </subcellularLocation>
</comment>
<keyword evidence="2 8" id="KW-0812">Transmembrane</keyword>
<sequence length="323" mass="36415">MDAEQISLTFIALMAIIGNIASLYCLAKRRVNNYIILCVNLSVSAEVQSIFGYLPTLFFNKSSIKPSLLCRLAAFFTAFPSFTCISILTAVAISRMFLLEKPFLSNYGCYRPLFYKIGMVSWVYSIVWAALPLLGFSSYTVEATGSRCSINWTPKRVSDKIFLILLVVFMYFLPLIIILVSCSYTARVIHLKLTYFSCTYGKDNIETKRFKKKEKKAVLSFSIMVLSFLLCWTPYATIGLLSSFTSLTTPSLLLKIAALLAKFSAAINPLIYCTKDNLFYNLSIAFKLRNASLIIRPRNMENVNNTFTLKPTHAVPCKSKLTE</sequence>
<evidence type="ECO:0000313" key="10">
    <source>
        <dbReference type="EMBL" id="QHF16589.1"/>
    </source>
</evidence>
<dbReference type="GO" id="GO:0004930">
    <property type="term" value="F:G protein-coupled receptor activity"/>
    <property type="evidence" value="ECO:0007669"/>
    <property type="project" value="UniProtKB-KW"/>
</dbReference>
<evidence type="ECO:0000256" key="8">
    <source>
        <dbReference type="SAM" id="Phobius"/>
    </source>
</evidence>